<dbReference type="EMBL" id="JRAI01000089">
    <property type="protein sequence ID" value="KGN83391.1"/>
    <property type="molecule type" value="Genomic_DNA"/>
</dbReference>
<dbReference type="InterPro" id="IPR036890">
    <property type="entry name" value="HATPase_C_sf"/>
</dbReference>
<gene>
    <name evidence="1" type="ORF">HR08_11155</name>
</gene>
<dbReference type="AlphaFoldDB" id="A0A0A2EX10"/>
<evidence type="ECO:0008006" key="3">
    <source>
        <dbReference type="Google" id="ProtNLM"/>
    </source>
</evidence>
<name>A0A0A2EX10_9PORP</name>
<comment type="caution">
    <text evidence="1">The sequence shown here is derived from an EMBL/GenBank/DDBJ whole genome shotgun (WGS) entry which is preliminary data.</text>
</comment>
<dbReference type="OrthoDB" id="8765545at2"/>
<dbReference type="SUPFAM" id="SSF55874">
    <property type="entry name" value="ATPase domain of HSP90 chaperone/DNA topoisomerase II/histidine kinase"/>
    <property type="match status" value="1"/>
</dbReference>
<evidence type="ECO:0000313" key="1">
    <source>
        <dbReference type="EMBL" id="KGN83391.1"/>
    </source>
</evidence>
<accession>A0A0A2EX10</accession>
<dbReference type="Gene3D" id="3.30.565.10">
    <property type="entry name" value="Histidine kinase-like ATPase, C-terminal domain"/>
    <property type="match status" value="1"/>
</dbReference>
<proteinExistence type="predicted"/>
<protein>
    <recommendedName>
        <fullName evidence="3">ATP-binding protein</fullName>
    </recommendedName>
</protein>
<evidence type="ECO:0000313" key="2">
    <source>
        <dbReference type="Proteomes" id="UP000030130"/>
    </source>
</evidence>
<dbReference type="Pfam" id="PF13589">
    <property type="entry name" value="HATPase_c_3"/>
    <property type="match status" value="1"/>
</dbReference>
<reference evidence="1 2" key="1">
    <citation type="submission" date="2014-08" db="EMBL/GenBank/DDBJ databases">
        <title>Porphyromonas gulae strain:COT-052_OH1451 Genome sequencing.</title>
        <authorList>
            <person name="Wallis C."/>
            <person name="Deusch O."/>
            <person name="O'Flynn C."/>
            <person name="Davis I."/>
            <person name="Jospin G."/>
            <person name="Darling A.E."/>
            <person name="Coil D.A."/>
            <person name="Alexiev A."/>
            <person name="Horsfall A."/>
            <person name="Kirkwood N."/>
            <person name="Harris S."/>
            <person name="Eisen J.A."/>
        </authorList>
    </citation>
    <scope>NUCLEOTIDE SEQUENCE [LARGE SCALE GENOMIC DNA]</scope>
    <source>
        <strain evidence="2">COT-052 OH1451</strain>
    </source>
</reference>
<dbReference type="Proteomes" id="UP000030130">
    <property type="component" value="Unassembled WGS sequence"/>
</dbReference>
<sequence>MQKNSEHIYRSLFEDDYLVRTLNSSITSQADIALTELVANAWDAGATKVSVFIPDEYGDLLVIEDNGNGLTAEEFQERWMTLGYNKLLRQGKQVLFPDNKKRSPRIAYGRNGIGRHSLLCFNDEYHVITSKNGKELSLTVSTKVQGQAISVTNQNISPSSKHGTRLEVQVDRNLPNVDKIREIISSRFLHDPEFIIEVNKKQLSLDQLDGLLDTTELKTSDGYSITANFIDSKKSSRKSIYQGIAFWESGRLIGIPSWGLGTIFYLDGRTALAKRYTIVIQSNELAELVKEDWSGFKNTKETENLYQTVSEYVNIMFEQTAKANLEETKAIVKQELAAKLKDASPLAQYEVDEIIENISINSPTATKETISIAVEAVLNLESSKNGQELLMKLSQLTEEDITGLNTILNKWSVKDALTVLSEIDRRLSIIEAIRKLSKEKDTDELHVLHPLVTESRWLFGPEYDTPEYTSNRQLQTVMRSLFKMDVQNEVGIKTNRRPDLVVLADSTSLSMTGVEEFGDNELATITKVLIVELKRGGFEITSKERNQATDYVDSLIALGINTAKITAFVVGDKVAKGLQRQYRAGSKDEGSIFLTDFDQLVDTAEKRMFGLRNKLAAMYDDIPGMTLYQQSKLKLF</sequence>
<organism evidence="1 2">
    <name type="scientific">Porphyromonas gulae</name>
    <dbReference type="NCBI Taxonomy" id="111105"/>
    <lineage>
        <taxon>Bacteria</taxon>
        <taxon>Pseudomonadati</taxon>
        <taxon>Bacteroidota</taxon>
        <taxon>Bacteroidia</taxon>
        <taxon>Bacteroidales</taxon>
        <taxon>Porphyromonadaceae</taxon>
        <taxon>Porphyromonas</taxon>
    </lineage>
</organism>